<evidence type="ECO:0000313" key="5">
    <source>
        <dbReference type="Ensembl" id="ENSCAFP00845036940.1"/>
    </source>
</evidence>
<dbReference type="GO" id="GO:0008033">
    <property type="term" value="P:tRNA processing"/>
    <property type="evidence" value="ECO:0007669"/>
    <property type="project" value="UniProtKB-KW"/>
</dbReference>
<dbReference type="Ensembl" id="ENSCAFT00845047069.1">
    <property type="protein sequence ID" value="ENSCAFP00845036940.1"/>
    <property type="gene ID" value="ENSCAFG00845026641.1"/>
</dbReference>
<dbReference type="PANTHER" id="PTHR21027:SF1">
    <property type="entry name" value="TRNA-SPLICING ENDONUCLEASE SUBUNIT SEN54"/>
    <property type="match status" value="1"/>
</dbReference>
<evidence type="ECO:0000259" key="4">
    <source>
        <dbReference type="Pfam" id="PF12928"/>
    </source>
</evidence>
<feature type="region of interest" description="Disordered" evidence="3">
    <location>
        <begin position="21"/>
        <end position="67"/>
    </location>
</feature>
<comment type="similarity">
    <text evidence="1">Belongs to the SEN54 family.</text>
</comment>
<dbReference type="InterPro" id="IPR024337">
    <property type="entry name" value="tRNA_splic_suSen54"/>
</dbReference>
<sequence length="368" mass="39638">MEPELEPGAVEVPAGRVLRCGPARGGAGPAERAWGEGAGTPDAPQGAALTPRPFLPQRPGASRRPLAVPEAASALAWAQGLPPRRLGLPGRAAARVPRGALAAAGGGARGAPVRGPGRAGAGAGAAGPRPLGGGTLRRTLSPLLARGSLVAAEWRPEEGFVELKSPAGKFWQTMGFSEQGRQRLHPEEALYLLECGSIQLFHQDLPLSIQEAYQLLLTEDAVTFLQYQVFSHLKRLGYVVRRFQPGSILSPYERQLNLDGSAQCLEDQNGKRKRRSSSFRLLEKSGGLEISFDIYQADAVATFRKNNPGKPYARMCISGFDEPVPDLCTLKRLSYQSGDVPLIFALVDHGDISFYSFRDFTLPRDLEH</sequence>
<dbReference type="AlphaFoldDB" id="A0A8I3SAB2"/>
<dbReference type="GeneTree" id="ENSGT00390000004214"/>
<evidence type="ECO:0000313" key="6">
    <source>
        <dbReference type="Proteomes" id="UP000805418"/>
    </source>
</evidence>
<keyword evidence="2" id="KW-0819">tRNA processing</keyword>
<dbReference type="FunFam" id="3.40.1350.150:FF:000001">
    <property type="entry name" value="tRNA splicing endonuclease subunit 54"/>
    <property type="match status" value="1"/>
</dbReference>
<feature type="compositionally biased region" description="Gly residues" evidence="3">
    <location>
        <begin position="117"/>
        <end position="134"/>
    </location>
</feature>
<gene>
    <name evidence="5" type="primary">TSEN54</name>
</gene>
<dbReference type="OrthoDB" id="408683at2759"/>
<feature type="domain" description="tRNA-splicing endonuclease subunit Sen54 N-terminal" evidence="4">
    <location>
        <begin position="146"/>
        <end position="201"/>
    </location>
</feature>
<proteinExistence type="inferred from homology"/>
<reference evidence="5" key="3">
    <citation type="submission" date="2025-09" db="UniProtKB">
        <authorList>
            <consortium name="Ensembl"/>
        </authorList>
    </citation>
    <scope>IDENTIFICATION</scope>
    <source>
        <strain evidence="5">Boxer</strain>
    </source>
</reference>
<evidence type="ECO:0000256" key="1">
    <source>
        <dbReference type="ARBA" id="ARBA00005736"/>
    </source>
</evidence>
<reference evidence="5" key="2">
    <citation type="submission" date="2025-08" db="UniProtKB">
        <authorList>
            <consortium name="Ensembl"/>
        </authorList>
    </citation>
    <scope>IDENTIFICATION</scope>
    <source>
        <strain evidence="5">Boxer</strain>
    </source>
</reference>
<accession>A0A8I3SAB2</accession>
<keyword evidence="6" id="KW-1185">Reference proteome</keyword>
<organism evidence="5 6">
    <name type="scientific">Canis lupus familiaris</name>
    <name type="common">Dog</name>
    <name type="synonym">Canis familiaris</name>
    <dbReference type="NCBI Taxonomy" id="9615"/>
    <lineage>
        <taxon>Eukaryota</taxon>
        <taxon>Metazoa</taxon>
        <taxon>Chordata</taxon>
        <taxon>Craniata</taxon>
        <taxon>Vertebrata</taxon>
        <taxon>Euteleostomi</taxon>
        <taxon>Mammalia</taxon>
        <taxon>Eutheria</taxon>
        <taxon>Laurasiatheria</taxon>
        <taxon>Carnivora</taxon>
        <taxon>Caniformia</taxon>
        <taxon>Canidae</taxon>
        <taxon>Canis</taxon>
    </lineage>
</organism>
<dbReference type="Pfam" id="PF12928">
    <property type="entry name" value="tRNA_int_end_N2"/>
    <property type="match status" value="1"/>
</dbReference>
<dbReference type="Gene3D" id="3.40.1350.150">
    <property type="match status" value="1"/>
</dbReference>
<dbReference type="PANTHER" id="PTHR21027">
    <property type="entry name" value="TRNA-SPLICING ENDONUCLEASE SUBUNIT SEN54"/>
    <property type="match status" value="1"/>
</dbReference>
<protein>
    <submittedName>
        <fullName evidence="5">tRNA splicing endonuclease subunit 54</fullName>
    </submittedName>
</protein>
<evidence type="ECO:0000256" key="3">
    <source>
        <dbReference type="SAM" id="MobiDB-lite"/>
    </source>
</evidence>
<feature type="region of interest" description="Disordered" evidence="3">
    <location>
        <begin position="103"/>
        <end position="134"/>
    </location>
</feature>
<evidence type="ECO:0000256" key="2">
    <source>
        <dbReference type="ARBA" id="ARBA00022694"/>
    </source>
</evidence>
<name>A0A8I3SAB2_CANLF</name>
<dbReference type="Proteomes" id="UP000805418">
    <property type="component" value="Chromosome 9"/>
</dbReference>
<dbReference type="InterPro" id="IPR024336">
    <property type="entry name" value="tRNA_splic_suSen54_N"/>
</dbReference>
<reference evidence="5" key="1">
    <citation type="submission" date="2020-03" db="EMBL/GenBank/DDBJ databases">
        <title>Long-read based genome assembly of a Labrador retriever dog.</title>
        <authorList>
            <person name="Eory L."/>
            <person name="Zhang W."/>
            <person name="Schoenebeck J."/>
        </authorList>
    </citation>
    <scope>NUCLEOTIDE SEQUENCE [LARGE SCALE GENOMIC DNA]</scope>
    <source>
        <strain evidence="5">Labrador retriever</strain>
    </source>
</reference>